<dbReference type="AlphaFoldDB" id="A0A7C3I8A5"/>
<sequence>MKLEFIEQPYSLRRLYFLVRNRVFEDIGPVLIVSAAVLALNLLLLLTSGRYNPGSVQSWGMLLAIGGVFLAGNAFSKMHDGKAGTEWILLPASSAEKYSAALVMYLIVYPVFASLIAVLETLIITGIGYFIQGSSLWIYNPLSPIIYNNYLNYAFFILLAMAGSARFRKFAIGKTAAIVFSFILLGSLLLVLGLLLFDNEGRQILFNGVRGHSVEIRRTLDLSKDRAMQILMQIFQAGTAAFALGYGYALVREKEARDEVQ</sequence>
<feature type="transmembrane region" description="Helical" evidence="1">
    <location>
        <begin position="56"/>
        <end position="75"/>
    </location>
</feature>
<keyword evidence="1" id="KW-1133">Transmembrane helix</keyword>
<keyword evidence="1" id="KW-0812">Transmembrane</keyword>
<gene>
    <name evidence="2" type="ORF">ENS59_12485</name>
</gene>
<keyword evidence="1" id="KW-0472">Membrane</keyword>
<feature type="transmembrane region" description="Helical" evidence="1">
    <location>
        <begin position="176"/>
        <end position="197"/>
    </location>
</feature>
<feature type="transmembrane region" description="Helical" evidence="1">
    <location>
        <begin position="23"/>
        <end position="44"/>
    </location>
</feature>
<feature type="transmembrane region" description="Helical" evidence="1">
    <location>
        <begin position="102"/>
        <end position="130"/>
    </location>
</feature>
<accession>A0A7C3I8A5</accession>
<reference evidence="2" key="1">
    <citation type="journal article" date="2020" name="mSystems">
        <title>Genome- and Community-Level Interaction Insights into Carbon Utilization and Element Cycling Functions of Hydrothermarchaeota in Hydrothermal Sediment.</title>
        <authorList>
            <person name="Zhou Z."/>
            <person name="Liu Y."/>
            <person name="Xu W."/>
            <person name="Pan J."/>
            <person name="Luo Z.H."/>
            <person name="Li M."/>
        </authorList>
    </citation>
    <scope>NUCLEOTIDE SEQUENCE [LARGE SCALE GENOMIC DNA]</scope>
    <source>
        <strain evidence="2">SpSt-503</strain>
    </source>
</reference>
<proteinExistence type="predicted"/>
<feature type="transmembrane region" description="Helical" evidence="1">
    <location>
        <begin position="150"/>
        <end position="167"/>
    </location>
</feature>
<name>A0A7C3I8A5_9SPIR</name>
<organism evidence="2">
    <name type="scientific">Gracilinema caldarium</name>
    <dbReference type="NCBI Taxonomy" id="215591"/>
    <lineage>
        <taxon>Bacteria</taxon>
        <taxon>Pseudomonadati</taxon>
        <taxon>Spirochaetota</taxon>
        <taxon>Spirochaetia</taxon>
        <taxon>Spirochaetales</taxon>
        <taxon>Breznakiellaceae</taxon>
        <taxon>Gracilinema</taxon>
    </lineage>
</organism>
<protein>
    <submittedName>
        <fullName evidence="2">Uncharacterized protein</fullName>
    </submittedName>
</protein>
<evidence type="ECO:0000313" key="2">
    <source>
        <dbReference type="EMBL" id="HFH30302.1"/>
    </source>
</evidence>
<feature type="transmembrane region" description="Helical" evidence="1">
    <location>
        <begin position="230"/>
        <end position="251"/>
    </location>
</feature>
<comment type="caution">
    <text evidence="2">The sequence shown here is derived from an EMBL/GenBank/DDBJ whole genome shotgun (WGS) entry which is preliminary data.</text>
</comment>
<dbReference type="EMBL" id="DSVL01000381">
    <property type="protein sequence ID" value="HFH30302.1"/>
    <property type="molecule type" value="Genomic_DNA"/>
</dbReference>
<evidence type="ECO:0000256" key="1">
    <source>
        <dbReference type="SAM" id="Phobius"/>
    </source>
</evidence>